<evidence type="ECO:0000256" key="1">
    <source>
        <dbReference type="SAM" id="MobiDB-lite"/>
    </source>
</evidence>
<dbReference type="AlphaFoldDB" id="A0A9P9WI62"/>
<dbReference type="EMBL" id="JAFIMR010000023">
    <property type="protein sequence ID" value="KAI1864730.1"/>
    <property type="molecule type" value="Genomic_DNA"/>
</dbReference>
<dbReference type="Proteomes" id="UP000829685">
    <property type="component" value="Unassembled WGS sequence"/>
</dbReference>
<keyword evidence="3" id="KW-1185">Reference proteome</keyword>
<sequence>MSRSSAIEQPGSRAAQSKSCEEGMHFRLLDLPTEVRQLIFRLIVPHSSRILLDFRNIYRPLPYCPRIDHVSRSLVLVNKAICHEVTELIFSLNIVNIIQTTRMVRQPSGLGKMKLAYIRTLELHILQRKISGFAEALVLVNHCPHLIHARLVLYHTPFWPSFYAKVARYVAFYNDKVQLDLELFTSVVGRVTDRQGHPQRLGTYLSERICDNSRDAIVGVLQLHQSLAHITVTASVIASAAGDLLGWRAPEPIPWEFKKLSYQRGAPQMTRLGWVKRAASDRDTTRGEVTKKRSGEAGD</sequence>
<feature type="region of interest" description="Disordered" evidence="1">
    <location>
        <begin position="278"/>
        <end position="299"/>
    </location>
</feature>
<evidence type="ECO:0008006" key="4">
    <source>
        <dbReference type="Google" id="ProtNLM"/>
    </source>
</evidence>
<gene>
    <name evidence="2" type="ORF">JX265_008454</name>
</gene>
<organism evidence="2 3">
    <name type="scientific">Neoarthrinium moseri</name>
    <dbReference type="NCBI Taxonomy" id="1658444"/>
    <lineage>
        <taxon>Eukaryota</taxon>
        <taxon>Fungi</taxon>
        <taxon>Dikarya</taxon>
        <taxon>Ascomycota</taxon>
        <taxon>Pezizomycotina</taxon>
        <taxon>Sordariomycetes</taxon>
        <taxon>Xylariomycetidae</taxon>
        <taxon>Amphisphaeriales</taxon>
        <taxon>Apiosporaceae</taxon>
        <taxon>Neoarthrinium</taxon>
    </lineage>
</organism>
<evidence type="ECO:0000313" key="3">
    <source>
        <dbReference type="Proteomes" id="UP000829685"/>
    </source>
</evidence>
<evidence type="ECO:0000313" key="2">
    <source>
        <dbReference type="EMBL" id="KAI1864730.1"/>
    </source>
</evidence>
<proteinExistence type="predicted"/>
<accession>A0A9P9WI62</accession>
<comment type="caution">
    <text evidence="2">The sequence shown here is derived from an EMBL/GenBank/DDBJ whole genome shotgun (WGS) entry which is preliminary data.</text>
</comment>
<reference evidence="2" key="1">
    <citation type="submission" date="2021-03" db="EMBL/GenBank/DDBJ databases">
        <title>Revisited historic fungal species revealed as producer of novel bioactive compounds through whole genome sequencing and comparative genomics.</title>
        <authorList>
            <person name="Vignolle G.A."/>
            <person name="Hochenegger N."/>
            <person name="Mach R.L."/>
            <person name="Mach-Aigner A.R."/>
            <person name="Javad Rahimi M."/>
            <person name="Salim K.A."/>
            <person name="Chan C.M."/>
            <person name="Lim L.B.L."/>
            <person name="Cai F."/>
            <person name="Druzhinina I.S."/>
            <person name="U'Ren J.M."/>
            <person name="Derntl C."/>
        </authorList>
    </citation>
    <scope>NUCLEOTIDE SEQUENCE</scope>
    <source>
        <strain evidence="2">TUCIM 5799</strain>
    </source>
</reference>
<name>A0A9P9WI62_9PEZI</name>
<protein>
    <recommendedName>
        <fullName evidence="4">F-box domain-containing protein</fullName>
    </recommendedName>
</protein>